<dbReference type="InterPro" id="IPR001155">
    <property type="entry name" value="OxRdtase_FMN_N"/>
</dbReference>
<evidence type="ECO:0000313" key="2">
    <source>
        <dbReference type="EMBL" id="VVO57687.1"/>
    </source>
</evidence>
<sequence>MLRYLSIAESDWDNAPRMPESFRRAVRSSFSGANIYAGRYTAQSATQLLDSGLADLVAFGRTFMANPDLPARISNDWPLPPLNSATVYGGNAEGYTDYCVYGG</sequence>
<dbReference type="GO" id="GO:0016491">
    <property type="term" value="F:oxidoreductase activity"/>
    <property type="evidence" value="ECO:0007669"/>
    <property type="project" value="UniProtKB-KW"/>
</dbReference>
<accession>A0A5E7H508</accession>
<dbReference type="Gene3D" id="3.20.20.70">
    <property type="entry name" value="Aldolase class I"/>
    <property type="match status" value="1"/>
</dbReference>
<reference evidence="2 3" key="1">
    <citation type="submission" date="2019-09" db="EMBL/GenBank/DDBJ databases">
        <authorList>
            <person name="Chandra G."/>
            <person name="Truman W A."/>
        </authorList>
    </citation>
    <scope>NUCLEOTIDE SEQUENCE [LARGE SCALE GENOMIC DNA]</scope>
    <source>
        <strain evidence="2">PS870</strain>
    </source>
</reference>
<dbReference type="GO" id="GO:0010181">
    <property type="term" value="F:FMN binding"/>
    <property type="evidence" value="ECO:0007669"/>
    <property type="project" value="InterPro"/>
</dbReference>
<dbReference type="SUPFAM" id="SSF51395">
    <property type="entry name" value="FMN-linked oxidoreductases"/>
    <property type="match status" value="1"/>
</dbReference>
<dbReference type="InterPro" id="IPR013785">
    <property type="entry name" value="Aldolase_TIM"/>
</dbReference>
<dbReference type="EMBL" id="CABVIK010000002">
    <property type="protein sequence ID" value="VVO57687.1"/>
    <property type="molecule type" value="Genomic_DNA"/>
</dbReference>
<dbReference type="Proteomes" id="UP000349468">
    <property type="component" value="Unassembled WGS sequence"/>
</dbReference>
<organism evidence="2 3">
    <name type="scientific">Pseudomonas fluorescens</name>
    <dbReference type="NCBI Taxonomy" id="294"/>
    <lineage>
        <taxon>Bacteria</taxon>
        <taxon>Pseudomonadati</taxon>
        <taxon>Pseudomonadota</taxon>
        <taxon>Gammaproteobacteria</taxon>
        <taxon>Pseudomonadales</taxon>
        <taxon>Pseudomonadaceae</taxon>
        <taxon>Pseudomonas</taxon>
    </lineage>
</organism>
<dbReference type="PANTHER" id="PTHR22893">
    <property type="entry name" value="NADH OXIDOREDUCTASE-RELATED"/>
    <property type="match status" value="1"/>
</dbReference>
<dbReference type="PANTHER" id="PTHR22893:SF91">
    <property type="entry name" value="NADPH DEHYDROGENASE 2-RELATED"/>
    <property type="match status" value="1"/>
</dbReference>
<evidence type="ECO:0000259" key="1">
    <source>
        <dbReference type="Pfam" id="PF00724"/>
    </source>
</evidence>
<name>A0A5E7H508_PSEFL</name>
<proteinExistence type="predicted"/>
<gene>
    <name evidence="2" type="primary">nemA_1</name>
    <name evidence="2" type="ORF">PS870_00620</name>
</gene>
<dbReference type="InterPro" id="IPR045247">
    <property type="entry name" value="Oye-like"/>
</dbReference>
<keyword evidence="2" id="KW-0560">Oxidoreductase</keyword>
<protein>
    <submittedName>
        <fullName evidence="2">N-ethylmaleimide reductase</fullName>
        <ecNumber evidence="2">1.-.-.-</ecNumber>
    </submittedName>
</protein>
<dbReference type="Pfam" id="PF00724">
    <property type="entry name" value="Oxidored_FMN"/>
    <property type="match status" value="1"/>
</dbReference>
<dbReference type="EC" id="1.-.-.-" evidence="2"/>
<feature type="domain" description="NADH:flavin oxidoreductase/NADH oxidase N-terminal" evidence="1">
    <location>
        <begin position="17"/>
        <end position="76"/>
    </location>
</feature>
<dbReference type="AlphaFoldDB" id="A0A5E7H508"/>
<evidence type="ECO:0000313" key="3">
    <source>
        <dbReference type="Proteomes" id="UP000349468"/>
    </source>
</evidence>
<dbReference type="GO" id="GO:0005829">
    <property type="term" value="C:cytosol"/>
    <property type="evidence" value="ECO:0007669"/>
    <property type="project" value="TreeGrafter"/>
</dbReference>